<dbReference type="Gene3D" id="3.30.70.1070">
    <property type="entry name" value="Sporulation related repeat"/>
    <property type="match status" value="1"/>
</dbReference>
<dbReference type="InterPro" id="IPR036680">
    <property type="entry name" value="SPOR-like_sf"/>
</dbReference>
<dbReference type="PROSITE" id="PS51257">
    <property type="entry name" value="PROKAR_LIPOPROTEIN"/>
    <property type="match status" value="1"/>
</dbReference>
<evidence type="ECO:0000256" key="1">
    <source>
        <dbReference type="SAM" id="MobiDB-lite"/>
    </source>
</evidence>
<proteinExistence type="predicted"/>
<feature type="transmembrane region" description="Helical" evidence="2">
    <location>
        <begin position="14"/>
        <end position="33"/>
    </location>
</feature>
<dbReference type="EMBL" id="CP038009">
    <property type="protein sequence ID" value="QBQ15029.1"/>
    <property type="molecule type" value="Genomic_DNA"/>
</dbReference>
<organism evidence="3 4">
    <name type="scientific">Acinetobacter haemolyticus</name>
    <dbReference type="NCBI Taxonomy" id="29430"/>
    <lineage>
        <taxon>Bacteria</taxon>
        <taxon>Pseudomonadati</taxon>
        <taxon>Pseudomonadota</taxon>
        <taxon>Gammaproteobacteria</taxon>
        <taxon>Moraxellales</taxon>
        <taxon>Moraxellaceae</taxon>
        <taxon>Acinetobacter</taxon>
    </lineage>
</organism>
<sequence>MAVSRSIWQNIQQYSWLVLALACLIAALVFWAVTDRDALVEVEQPSKTETSVQIQPEKVAATTHLGALSDSVRPLDLKARVVVANEHLPEFRGTKFVKDNQRRWTMEIFRSSNEAIIKNFLLNRSDRKKFTYFRLSGQDQVEQYVLVYGLFANPDEANRQFAQLELSLPESIQPKAQRLETYVDLVNDLGADEMKLSTNQLYAIQLKPAALPKVDETLLIGTTRSATSANKATSSADASTTVRTTVTRRDAQGNVVNVQQNQSAVHTPTNAEKIKENSDSSKREISDPFN</sequence>
<reference evidence="3 4" key="1">
    <citation type="submission" date="2019-03" db="EMBL/GenBank/DDBJ databases">
        <title>Complete genome sequence of two outbreak-associated Acinetobacter haemolyticus strains.</title>
        <authorList>
            <person name="Bai L."/>
            <person name="Zhang S.-C."/>
            <person name="Deng Y."/>
            <person name="Song C.-C."/>
            <person name="Kang G.-B."/>
            <person name="Dong Y."/>
            <person name="Wang Y."/>
            <person name="Gao F."/>
            <person name="Huang H."/>
        </authorList>
    </citation>
    <scope>NUCLEOTIDE SEQUENCE [LARGE SCALE GENOMIC DNA]</scope>
    <source>
        <strain evidence="3 4">TJR01</strain>
    </source>
</reference>
<evidence type="ECO:0000313" key="3">
    <source>
        <dbReference type="EMBL" id="QBQ15029.1"/>
    </source>
</evidence>
<dbReference type="GO" id="GO:0042834">
    <property type="term" value="F:peptidoglycan binding"/>
    <property type="evidence" value="ECO:0007669"/>
    <property type="project" value="InterPro"/>
</dbReference>
<accession>A0A372MTD6</accession>
<dbReference type="OrthoDB" id="6655985at2"/>
<keyword evidence="2" id="KW-1133">Transmembrane helix</keyword>
<gene>
    <name evidence="3" type="ORF">AHTJR_01450</name>
</gene>
<name>A0A372MTD6_ACIHA</name>
<dbReference type="AlphaFoldDB" id="A0A372MTD6"/>
<evidence type="ECO:0000313" key="4">
    <source>
        <dbReference type="Proteomes" id="UP000294395"/>
    </source>
</evidence>
<protein>
    <submittedName>
        <fullName evidence="3">Uncharacterized protein</fullName>
    </submittedName>
</protein>
<dbReference type="Proteomes" id="UP000294395">
    <property type="component" value="Chromosome"/>
</dbReference>
<keyword evidence="2" id="KW-0812">Transmembrane</keyword>
<feature type="region of interest" description="Disordered" evidence="1">
    <location>
        <begin position="259"/>
        <end position="290"/>
    </location>
</feature>
<evidence type="ECO:0000256" key="2">
    <source>
        <dbReference type="SAM" id="Phobius"/>
    </source>
</evidence>
<feature type="compositionally biased region" description="Basic and acidic residues" evidence="1">
    <location>
        <begin position="272"/>
        <end position="290"/>
    </location>
</feature>
<dbReference type="RefSeq" id="WP_005088508.1">
    <property type="nucleotide sequence ID" value="NZ_BKQF01000005.1"/>
</dbReference>
<keyword evidence="2" id="KW-0472">Membrane</keyword>